<dbReference type="InterPro" id="IPR056937">
    <property type="entry name" value="YqbQ/XkdQ"/>
</dbReference>
<organism evidence="2">
    <name type="scientific">uncultured Anaerotruncus sp</name>
    <dbReference type="NCBI Taxonomy" id="905011"/>
    <lineage>
        <taxon>Bacteria</taxon>
        <taxon>Bacillati</taxon>
        <taxon>Bacillota</taxon>
        <taxon>Clostridia</taxon>
        <taxon>Eubacteriales</taxon>
        <taxon>Oscillospiraceae</taxon>
        <taxon>Anaerotruncus</taxon>
        <taxon>environmental samples</taxon>
    </lineage>
</organism>
<accession>A0A6N2R6M3</accession>
<name>A0A6N2R6M3_9FIRM</name>
<reference evidence="2" key="1">
    <citation type="submission" date="2019-11" db="EMBL/GenBank/DDBJ databases">
        <authorList>
            <person name="Feng L."/>
        </authorList>
    </citation>
    <scope>NUCLEOTIDE SEQUENCE</scope>
    <source>
        <strain evidence="2">AundefinedLFYP135</strain>
    </source>
</reference>
<dbReference type="Pfam" id="PF24032">
    <property type="entry name" value="YQBQ"/>
    <property type="match status" value="1"/>
</dbReference>
<evidence type="ECO:0000259" key="1">
    <source>
        <dbReference type="Pfam" id="PF24032"/>
    </source>
</evidence>
<feature type="domain" description="YqbQ/XkdQ" evidence="1">
    <location>
        <begin position="25"/>
        <end position="313"/>
    </location>
</feature>
<evidence type="ECO:0000313" key="2">
    <source>
        <dbReference type="EMBL" id="VYS76178.1"/>
    </source>
</evidence>
<dbReference type="EMBL" id="CACRSL010000003">
    <property type="protein sequence ID" value="VYS76178.1"/>
    <property type="molecule type" value="Genomic_DNA"/>
</dbReference>
<protein>
    <recommendedName>
        <fullName evidence="1">YqbQ/XkdQ domain-containing protein</fullName>
    </recommendedName>
</protein>
<dbReference type="SUPFAM" id="SSF69279">
    <property type="entry name" value="Phage tail proteins"/>
    <property type="match status" value="1"/>
</dbReference>
<sequence>MAQILYQNIETGDAHDITTLVTSASWKTKRTGSPAQLDLTLVSDPAVEITEGGIVTLTEDGIGLFYGYVFKYSRNEKEEVSITAYDQMRYLKNKDTYVFTGQTATAITQQIAADFGVKVGALEDTGYAIPSMVEDGQTLFDIILKALDLTLINTGKMYYLWDDFGALRISDVAKSAIALTVGDESLATGYSYQSDIDGDTANKIKLVRDNKETGKRDVWIVMDSSTQKRWGILQHYDKVAEELNSAQVAAMADSLLKLKNRPKKSLSVNGLSDLSIRAGRSLFIDISGLGVSGWYIVDECTHDLIKETMTLKVVIV</sequence>
<dbReference type="AlphaFoldDB" id="A0A6N2R6M3"/>
<gene>
    <name evidence="2" type="ORF">AULFYP135_00249</name>
</gene>
<proteinExistence type="predicted"/>